<keyword evidence="2" id="KW-1003">Cell membrane</keyword>
<dbReference type="RefSeq" id="WP_184313993.1">
    <property type="nucleotide sequence ID" value="NZ_JACHEN010000061.1"/>
</dbReference>
<comment type="subcellular location">
    <subcellularLocation>
        <location evidence="1">Cell membrane</location>
        <topology evidence="1">Multi-pass membrane protein</topology>
    </subcellularLocation>
</comment>
<gene>
    <name evidence="7" type="ORF">HNQ80_005179</name>
</gene>
<evidence type="ECO:0000256" key="1">
    <source>
        <dbReference type="ARBA" id="ARBA00004651"/>
    </source>
</evidence>
<accession>A0A841KZT2</accession>
<dbReference type="EMBL" id="JACHEN010000061">
    <property type="protein sequence ID" value="MBB6219001.1"/>
    <property type="molecule type" value="Genomic_DNA"/>
</dbReference>
<dbReference type="PANTHER" id="PTHR33931">
    <property type="entry name" value="HOLIN-LIKE PROTEIN CIDA-RELATED"/>
    <property type="match status" value="1"/>
</dbReference>
<feature type="transmembrane region" description="Helical" evidence="6">
    <location>
        <begin position="30"/>
        <end position="47"/>
    </location>
</feature>
<evidence type="ECO:0000313" key="7">
    <source>
        <dbReference type="EMBL" id="MBB6219001.1"/>
    </source>
</evidence>
<evidence type="ECO:0000256" key="2">
    <source>
        <dbReference type="ARBA" id="ARBA00022475"/>
    </source>
</evidence>
<feature type="transmembrane region" description="Helical" evidence="6">
    <location>
        <begin position="59"/>
        <end position="78"/>
    </location>
</feature>
<protein>
    <submittedName>
        <fullName evidence="7">Holin-like protein</fullName>
    </submittedName>
</protein>
<evidence type="ECO:0000313" key="8">
    <source>
        <dbReference type="Proteomes" id="UP000579281"/>
    </source>
</evidence>
<evidence type="ECO:0000256" key="6">
    <source>
        <dbReference type="SAM" id="Phobius"/>
    </source>
</evidence>
<name>A0A841KZT2_9FIRM</name>
<organism evidence="7 8">
    <name type="scientific">Anaerosolibacter carboniphilus</name>
    <dbReference type="NCBI Taxonomy" id="1417629"/>
    <lineage>
        <taxon>Bacteria</taxon>
        <taxon>Bacillati</taxon>
        <taxon>Bacillota</taxon>
        <taxon>Clostridia</taxon>
        <taxon>Peptostreptococcales</taxon>
        <taxon>Thermotaleaceae</taxon>
        <taxon>Anaerosolibacter</taxon>
    </lineage>
</organism>
<keyword evidence="4 6" id="KW-1133">Transmembrane helix</keyword>
<dbReference type="Proteomes" id="UP000579281">
    <property type="component" value="Unassembled WGS sequence"/>
</dbReference>
<dbReference type="Pfam" id="PF03788">
    <property type="entry name" value="LrgA"/>
    <property type="match status" value="1"/>
</dbReference>
<keyword evidence="3 6" id="KW-0812">Transmembrane</keyword>
<dbReference type="GO" id="GO:0005886">
    <property type="term" value="C:plasma membrane"/>
    <property type="evidence" value="ECO:0007669"/>
    <property type="project" value="UniProtKB-SubCell"/>
</dbReference>
<evidence type="ECO:0000256" key="4">
    <source>
        <dbReference type="ARBA" id="ARBA00022989"/>
    </source>
</evidence>
<comment type="caution">
    <text evidence="7">The sequence shown here is derived from an EMBL/GenBank/DDBJ whole genome shotgun (WGS) entry which is preliminary data.</text>
</comment>
<keyword evidence="5 6" id="KW-0472">Membrane</keyword>
<reference evidence="7 8" key="1">
    <citation type="submission" date="2020-08" db="EMBL/GenBank/DDBJ databases">
        <title>Genomic Encyclopedia of Type Strains, Phase IV (KMG-IV): sequencing the most valuable type-strain genomes for metagenomic binning, comparative biology and taxonomic classification.</title>
        <authorList>
            <person name="Goeker M."/>
        </authorList>
    </citation>
    <scope>NUCLEOTIDE SEQUENCE [LARGE SCALE GENOMIC DNA]</scope>
    <source>
        <strain evidence="7 8">DSM 103526</strain>
    </source>
</reference>
<dbReference type="PANTHER" id="PTHR33931:SF2">
    <property type="entry name" value="HOLIN-LIKE PROTEIN CIDA"/>
    <property type="match status" value="1"/>
</dbReference>
<keyword evidence="8" id="KW-1185">Reference proteome</keyword>
<feature type="transmembrane region" description="Helical" evidence="6">
    <location>
        <begin position="84"/>
        <end position="103"/>
    </location>
</feature>
<sequence>MNLVKQFMTLFLVLFLGDIVAYVLKIPIPGNILGMLLLTIGLTKGFVQLKDVEEAGKILLDHLPIFFIPASVGIMLYFDLIRSQLAGILIPTILSIIIGLYVTGKVVDFFVKKNGGKVDA</sequence>
<evidence type="ECO:0000256" key="5">
    <source>
        <dbReference type="ARBA" id="ARBA00023136"/>
    </source>
</evidence>
<proteinExistence type="predicted"/>
<dbReference type="AlphaFoldDB" id="A0A841KZT2"/>
<dbReference type="InterPro" id="IPR005538">
    <property type="entry name" value="LrgA/CidA"/>
</dbReference>
<evidence type="ECO:0000256" key="3">
    <source>
        <dbReference type="ARBA" id="ARBA00022692"/>
    </source>
</evidence>